<keyword evidence="2" id="KW-1185">Reference proteome</keyword>
<evidence type="ECO:0000313" key="1">
    <source>
        <dbReference type="EMBL" id="CAD5217455.1"/>
    </source>
</evidence>
<dbReference type="Proteomes" id="UP000783686">
    <property type="component" value="Unassembled WGS sequence"/>
</dbReference>
<dbReference type="EMBL" id="CAJFCW020000003">
    <property type="protein sequence ID" value="CAG9107815.1"/>
    <property type="molecule type" value="Genomic_DNA"/>
</dbReference>
<dbReference type="EMBL" id="CAJFDH010000003">
    <property type="protein sequence ID" value="CAD5217455.1"/>
    <property type="molecule type" value="Genomic_DNA"/>
</dbReference>
<protein>
    <submittedName>
        <fullName evidence="1">Uncharacterized protein</fullName>
    </submittedName>
</protein>
<evidence type="ECO:0000313" key="2">
    <source>
        <dbReference type="Proteomes" id="UP000614601"/>
    </source>
</evidence>
<dbReference type="AlphaFoldDB" id="A0A811KMM5"/>
<proteinExistence type="predicted"/>
<dbReference type="Proteomes" id="UP000614601">
    <property type="component" value="Unassembled WGS sequence"/>
</dbReference>
<accession>A0A811KMM5</accession>
<organism evidence="1 2">
    <name type="scientific">Bursaphelenchus okinawaensis</name>
    <dbReference type="NCBI Taxonomy" id="465554"/>
    <lineage>
        <taxon>Eukaryota</taxon>
        <taxon>Metazoa</taxon>
        <taxon>Ecdysozoa</taxon>
        <taxon>Nematoda</taxon>
        <taxon>Chromadorea</taxon>
        <taxon>Rhabditida</taxon>
        <taxon>Tylenchina</taxon>
        <taxon>Tylenchomorpha</taxon>
        <taxon>Aphelenchoidea</taxon>
        <taxon>Aphelenchoididae</taxon>
        <taxon>Bursaphelenchus</taxon>
    </lineage>
</organism>
<dbReference type="OrthoDB" id="5830545at2759"/>
<comment type="caution">
    <text evidence="1">The sequence shown here is derived from an EMBL/GenBank/DDBJ whole genome shotgun (WGS) entry which is preliminary data.</text>
</comment>
<reference evidence="1" key="1">
    <citation type="submission" date="2020-09" db="EMBL/GenBank/DDBJ databases">
        <authorList>
            <person name="Kikuchi T."/>
        </authorList>
    </citation>
    <scope>NUCLEOTIDE SEQUENCE</scope>
    <source>
        <strain evidence="1">SH1</strain>
    </source>
</reference>
<sequence length="141" mass="15844">MDLLGIRENTASRPSLISSIWSLQVQTQQEPTNLELPTGSQQSLPQLLENAPTTSNDDGNGLRHTRSLSELNSLFRDDEKGCRMQEAPSFVWQKDTSQCAENKITKQQKEKNICEWLQKLQFNEGVSQAMSTSVSPTMSSR</sequence>
<name>A0A811KMM5_9BILA</name>
<gene>
    <name evidence="1" type="ORF">BOKJ2_LOCUS7096</name>
</gene>